<name>A0ABR1NAJ6_9PEZI</name>
<evidence type="ECO:0000313" key="1">
    <source>
        <dbReference type="EMBL" id="KAK7611457.1"/>
    </source>
</evidence>
<accession>A0ABR1NAJ6</accession>
<comment type="caution">
    <text evidence="1">The sequence shown here is derived from an EMBL/GenBank/DDBJ whole genome shotgun (WGS) entry which is preliminary data.</text>
</comment>
<evidence type="ECO:0000313" key="2">
    <source>
        <dbReference type="Proteomes" id="UP001367316"/>
    </source>
</evidence>
<protein>
    <recommendedName>
        <fullName evidence="3">Secreted protein</fullName>
    </recommendedName>
</protein>
<reference evidence="1 2" key="1">
    <citation type="submission" date="2024-04" db="EMBL/GenBank/DDBJ databases">
        <title>Phyllosticta paracitricarpa is synonymous to the EU quarantine fungus P. citricarpa based on phylogenomic analyses.</title>
        <authorList>
            <consortium name="Lawrence Berkeley National Laboratory"/>
            <person name="Van ingen-buijs V.A."/>
            <person name="Van westerhoven A.C."/>
            <person name="Haridas S."/>
            <person name="Skiadas P."/>
            <person name="Martin F."/>
            <person name="Groenewald J.Z."/>
            <person name="Crous P.W."/>
            <person name="Seidl M.F."/>
        </authorList>
    </citation>
    <scope>NUCLEOTIDE SEQUENCE [LARGE SCALE GENOMIC DNA]</scope>
    <source>
        <strain evidence="1 2">CBS 141358</strain>
    </source>
</reference>
<gene>
    <name evidence="1" type="ORF">JOL62DRAFT_56365</name>
</gene>
<proteinExistence type="predicted"/>
<organism evidence="1 2">
    <name type="scientific">Phyllosticta paracitricarpa</name>
    <dbReference type="NCBI Taxonomy" id="2016321"/>
    <lineage>
        <taxon>Eukaryota</taxon>
        <taxon>Fungi</taxon>
        <taxon>Dikarya</taxon>
        <taxon>Ascomycota</taxon>
        <taxon>Pezizomycotina</taxon>
        <taxon>Dothideomycetes</taxon>
        <taxon>Dothideomycetes incertae sedis</taxon>
        <taxon>Botryosphaeriales</taxon>
        <taxon>Phyllostictaceae</taxon>
        <taxon>Phyllosticta</taxon>
    </lineage>
</organism>
<dbReference type="Proteomes" id="UP001367316">
    <property type="component" value="Unassembled WGS sequence"/>
</dbReference>
<evidence type="ECO:0008006" key="3">
    <source>
        <dbReference type="Google" id="ProtNLM"/>
    </source>
</evidence>
<keyword evidence="2" id="KW-1185">Reference proteome</keyword>
<sequence>MSKRGRSAQLVSGSWPEQHAGPLEALPWWLLLCAAVSRARNGRGKKKVVPDVASFFQCHFHGATVRWGRIGGTCKMPVYRFGGASRVPRRRRRSHTTGCRLAAPHKVRQARLGYHDFSTFRVSMFELPKRLHLHLPLTSLMAVLGCSRTHAGRPKSTTERRLVCKTRCRPPGVTVPCSESGLPR</sequence>
<dbReference type="EMBL" id="JBBPBF010000013">
    <property type="protein sequence ID" value="KAK7611457.1"/>
    <property type="molecule type" value="Genomic_DNA"/>
</dbReference>